<evidence type="ECO:0000313" key="3">
    <source>
        <dbReference type="EMBL" id="VIP04406.1"/>
    </source>
</evidence>
<name>A0A6C2YSG6_9BACT</name>
<evidence type="ECO:0000313" key="4">
    <source>
        <dbReference type="Proteomes" id="UP000464378"/>
    </source>
</evidence>
<keyword evidence="2" id="KW-0472">Membrane</keyword>
<dbReference type="InterPro" id="IPR045584">
    <property type="entry name" value="Pilin-like"/>
</dbReference>
<proteinExistence type="predicted"/>
<keyword evidence="4" id="KW-1185">Reference proteome</keyword>
<dbReference type="EMBL" id="LR586016">
    <property type="protein sequence ID" value="VIP04406.1"/>
    <property type="molecule type" value="Genomic_DNA"/>
</dbReference>
<organism evidence="3">
    <name type="scientific">Tuwongella immobilis</name>
    <dbReference type="NCBI Taxonomy" id="692036"/>
    <lineage>
        <taxon>Bacteria</taxon>
        <taxon>Pseudomonadati</taxon>
        <taxon>Planctomycetota</taxon>
        <taxon>Planctomycetia</taxon>
        <taxon>Gemmatales</taxon>
        <taxon>Gemmataceae</taxon>
        <taxon>Tuwongella</taxon>
    </lineage>
</organism>
<keyword evidence="2" id="KW-0812">Transmembrane</keyword>
<protein>
    <recommendedName>
        <fullName evidence="5">Type II secretion system protein J</fullName>
    </recommendedName>
</protein>
<dbReference type="InParanoid" id="A0A6C2YSG6"/>
<dbReference type="KEGG" id="tim:GMBLW1_47870"/>
<dbReference type="RefSeq" id="WP_162659494.1">
    <property type="nucleotide sequence ID" value="NZ_LR593887.1"/>
</dbReference>
<dbReference type="EMBL" id="LR593887">
    <property type="protein sequence ID" value="VTS06174.1"/>
    <property type="molecule type" value="Genomic_DNA"/>
</dbReference>
<accession>A0A6C2YSG6</accession>
<evidence type="ECO:0000256" key="1">
    <source>
        <dbReference type="SAM" id="MobiDB-lite"/>
    </source>
</evidence>
<reference evidence="3" key="1">
    <citation type="submission" date="2019-04" db="EMBL/GenBank/DDBJ databases">
        <authorList>
            <consortium name="Science for Life Laboratories"/>
        </authorList>
    </citation>
    <scope>NUCLEOTIDE SEQUENCE</scope>
    <source>
        <strain evidence="3">MBLW1</strain>
    </source>
</reference>
<dbReference type="NCBIfam" id="TIGR02532">
    <property type="entry name" value="IV_pilin_GFxxxE"/>
    <property type="match status" value="1"/>
</dbReference>
<dbReference type="Proteomes" id="UP000464378">
    <property type="component" value="Chromosome"/>
</dbReference>
<feature type="compositionally biased region" description="Low complexity" evidence="1">
    <location>
        <begin position="270"/>
        <end position="287"/>
    </location>
</feature>
<gene>
    <name evidence="3" type="ORF">GMBLW1_47870</name>
</gene>
<dbReference type="AlphaFoldDB" id="A0A6C2YSG6"/>
<feature type="transmembrane region" description="Helical" evidence="2">
    <location>
        <begin position="12"/>
        <end position="37"/>
    </location>
</feature>
<feature type="compositionally biased region" description="Gly residues" evidence="1">
    <location>
        <begin position="288"/>
        <end position="299"/>
    </location>
</feature>
<evidence type="ECO:0008006" key="5">
    <source>
        <dbReference type="Google" id="ProtNLM"/>
    </source>
</evidence>
<feature type="region of interest" description="Disordered" evidence="1">
    <location>
        <begin position="270"/>
        <end position="299"/>
    </location>
</feature>
<dbReference type="SUPFAM" id="SSF54523">
    <property type="entry name" value="Pili subunits"/>
    <property type="match status" value="1"/>
</dbReference>
<dbReference type="Pfam" id="PF07963">
    <property type="entry name" value="N_methyl"/>
    <property type="match status" value="1"/>
</dbReference>
<evidence type="ECO:0000256" key="2">
    <source>
        <dbReference type="SAM" id="Phobius"/>
    </source>
</evidence>
<dbReference type="InterPro" id="IPR012902">
    <property type="entry name" value="N_methyl_site"/>
</dbReference>
<dbReference type="PROSITE" id="PS00409">
    <property type="entry name" value="PROKAR_NTER_METHYL"/>
    <property type="match status" value="1"/>
</dbReference>
<sequence>MRRPANSPAMRSGFTLLEVLLASAIAALLMAGLYFAMDIQFRQVREGRDRVEQATLIRNVTQRITSDLSACLTPIAAAASGSSESSGDSSSTDAAAAALMALTDTGTAGGDLPFAVGLVGDSSYVTVFVSRVPNLESGNPDNPDAALPGDVRRVSYWLTSAAEGGLARQEEVWLTSESLRNNFDPDFASELDRIMAPEVTSASFEYYDGTDWVDSWDGSTPGDDGVTPMGPPRAIAVTLTFQFPSSPLSATATPTTKTIRHVIVLPTAPGTAAPAASESGSGTTEGSSGTGGSGTGTTP</sequence>
<keyword evidence="2" id="KW-1133">Transmembrane helix</keyword>